<keyword evidence="3" id="KW-1185">Reference proteome</keyword>
<dbReference type="InterPro" id="IPR059179">
    <property type="entry name" value="MLKL-like_MCAfunc"/>
</dbReference>
<evidence type="ECO:0000313" key="3">
    <source>
        <dbReference type="Proteomes" id="UP001266305"/>
    </source>
</evidence>
<dbReference type="InterPro" id="IPR054000">
    <property type="entry name" value="MLKL_N"/>
</dbReference>
<dbReference type="Proteomes" id="UP001266305">
    <property type="component" value="Unassembled WGS sequence"/>
</dbReference>
<dbReference type="Gene3D" id="1.20.930.20">
    <property type="entry name" value="Adaptor protein Cbl, N-terminal domain"/>
    <property type="match status" value="1"/>
</dbReference>
<protein>
    <recommendedName>
        <fullName evidence="1">Mixed lineage kinase domain-containing protein</fullName>
    </recommendedName>
</protein>
<evidence type="ECO:0000313" key="2">
    <source>
        <dbReference type="EMBL" id="KAK2085450.1"/>
    </source>
</evidence>
<dbReference type="CDD" id="cd21037">
    <property type="entry name" value="MLKL_NTD"/>
    <property type="match status" value="1"/>
</dbReference>
<comment type="caution">
    <text evidence="2">The sequence shown here is derived from an EMBL/GenBank/DDBJ whole genome shotgun (WGS) entry which is preliminary data.</text>
</comment>
<accession>A0ABQ9TLP7</accession>
<dbReference type="EMBL" id="JASSZA010000021">
    <property type="protein sequence ID" value="KAK2085450.1"/>
    <property type="molecule type" value="Genomic_DNA"/>
</dbReference>
<organism evidence="2 3">
    <name type="scientific">Saguinus oedipus</name>
    <name type="common">Cotton-top tamarin</name>
    <name type="synonym">Oedipomidas oedipus</name>
    <dbReference type="NCBI Taxonomy" id="9490"/>
    <lineage>
        <taxon>Eukaryota</taxon>
        <taxon>Metazoa</taxon>
        <taxon>Chordata</taxon>
        <taxon>Craniata</taxon>
        <taxon>Vertebrata</taxon>
        <taxon>Euteleostomi</taxon>
        <taxon>Mammalia</taxon>
        <taxon>Eutheria</taxon>
        <taxon>Euarchontoglires</taxon>
        <taxon>Primates</taxon>
        <taxon>Haplorrhini</taxon>
        <taxon>Platyrrhini</taxon>
        <taxon>Cebidae</taxon>
        <taxon>Callitrichinae</taxon>
        <taxon>Saguinus</taxon>
    </lineage>
</organism>
<evidence type="ECO:0000259" key="1">
    <source>
        <dbReference type="Pfam" id="PF22215"/>
    </source>
</evidence>
<dbReference type="InterPro" id="IPR036537">
    <property type="entry name" value="Adaptor_Cbl_N_dom_sf"/>
</dbReference>
<sequence length="120" mass="13909">MENLTDIITFGQVIYKQCEEMKYCKKQCQRLGSCVLGLAESLEMLQDQGKRRVTSEKLTTAMNHFKAALEEADGEIEKFSNKSSIWRFLTASQDKILFEDINNNLNDVWKELLLLLQVEQ</sequence>
<dbReference type="Pfam" id="PF22215">
    <property type="entry name" value="MLKL_N"/>
    <property type="match status" value="1"/>
</dbReference>
<gene>
    <name evidence="2" type="ORF">P7K49_036750</name>
</gene>
<reference evidence="2 3" key="1">
    <citation type="submission" date="2023-05" db="EMBL/GenBank/DDBJ databases">
        <title>B98-5 Cell Line De Novo Hybrid Assembly: An Optical Mapping Approach.</title>
        <authorList>
            <person name="Kananen K."/>
            <person name="Auerbach J.A."/>
            <person name="Kautto E."/>
            <person name="Blachly J.S."/>
        </authorList>
    </citation>
    <scope>NUCLEOTIDE SEQUENCE [LARGE SCALE GENOMIC DNA]</scope>
    <source>
        <strain evidence="2">B95-8</strain>
        <tissue evidence="2">Cell line</tissue>
    </source>
</reference>
<proteinExistence type="predicted"/>
<feature type="domain" description="Mixed lineage kinase" evidence="1">
    <location>
        <begin position="5"/>
        <end position="120"/>
    </location>
</feature>
<name>A0ABQ9TLP7_SAGOE</name>